<dbReference type="PANTHER" id="PTHR46490">
    <property type="entry name" value="C-TYPE LECTIN DOMAIN FAMILY 12 MEMBER A-RELATED"/>
    <property type="match status" value="1"/>
</dbReference>
<evidence type="ECO:0000313" key="6">
    <source>
        <dbReference type="Ensembl" id="ENSPCEP00000014362.1"/>
    </source>
</evidence>
<sequence>MPGSECASHPGREASGGALEPFKSTLSRFTGNLRPHWLCRLYKVDLASKLDFILGFINNSSCPEKWKQHGESCYHLPTDWKTWQESKDYCSSLGSNFLKIETKDELDFVKSLTHTYHWIGLSRKTDKEPWLWEDGTLQHCVLLVTIGAKSEFCHERNPCVCEKAVHLEPTALGVEG</sequence>
<dbReference type="Proteomes" id="UP000694393">
    <property type="component" value="Unplaced"/>
</dbReference>
<proteinExistence type="predicted"/>
<evidence type="ECO:0000313" key="7">
    <source>
        <dbReference type="Proteomes" id="UP000694393"/>
    </source>
</evidence>
<keyword evidence="4" id="KW-0325">Glycoprotein</keyword>
<dbReference type="PROSITE" id="PS50041">
    <property type="entry name" value="C_TYPE_LECTIN_2"/>
    <property type="match status" value="1"/>
</dbReference>
<dbReference type="SMART" id="SM00034">
    <property type="entry name" value="CLECT"/>
    <property type="match status" value="1"/>
</dbReference>
<evidence type="ECO:0000259" key="5">
    <source>
        <dbReference type="PROSITE" id="PS50041"/>
    </source>
</evidence>
<evidence type="ECO:0000256" key="3">
    <source>
        <dbReference type="ARBA" id="ARBA00023157"/>
    </source>
</evidence>
<keyword evidence="2" id="KW-0430">Lectin</keyword>
<dbReference type="PANTHER" id="PTHR46490:SF6">
    <property type="entry name" value="ASIALOGLYCOPROTEIN RECEPTOR 1-LIKE-RELATED"/>
    <property type="match status" value="1"/>
</dbReference>
<dbReference type="GO" id="GO:0004888">
    <property type="term" value="F:transmembrane signaling receptor activity"/>
    <property type="evidence" value="ECO:0007669"/>
    <property type="project" value="TreeGrafter"/>
</dbReference>
<dbReference type="SUPFAM" id="SSF56436">
    <property type="entry name" value="C-type lectin-like"/>
    <property type="match status" value="1"/>
</dbReference>
<dbReference type="InterPro" id="IPR052309">
    <property type="entry name" value="C-type_Lectin_Domain_Fam1"/>
</dbReference>
<dbReference type="AlphaFoldDB" id="A0A8C8S185"/>
<reference evidence="6" key="2">
    <citation type="submission" date="2025-09" db="UniProtKB">
        <authorList>
            <consortium name="Ensembl"/>
        </authorList>
    </citation>
    <scope>IDENTIFICATION</scope>
</reference>
<dbReference type="InterPro" id="IPR016187">
    <property type="entry name" value="CTDL_fold"/>
</dbReference>
<dbReference type="Gene3D" id="3.10.100.10">
    <property type="entry name" value="Mannose-Binding Protein A, subunit A"/>
    <property type="match status" value="1"/>
</dbReference>
<dbReference type="GO" id="GO:0007165">
    <property type="term" value="P:signal transduction"/>
    <property type="evidence" value="ECO:0007669"/>
    <property type="project" value="TreeGrafter"/>
</dbReference>
<reference evidence="6" key="1">
    <citation type="submission" date="2025-08" db="UniProtKB">
        <authorList>
            <consortium name="Ensembl"/>
        </authorList>
    </citation>
    <scope>IDENTIFICATION</scope>
</reference>
<protein>
    <recommendedName>
        <fullName evidence="5">C-type lectin domain-containing protein</fullName>
    </recommendedName>
</protein>
<feature type="domain" description="C-type lectin" evidence="5">
    <location>
        <begin position="69"/>
        <end position="162"/>
    </location>
</feature>
<keyword evidence="7" id="KW-1185">Reference proteome</keyword>
<accession>A0A8C8S185</accession>
<keyword evidence="3" id="KW-1015">Disulfide bond</keyword>
<dbReference type="InterPro" id="IPR016186">
    <property type="entry name" value="C-type_lectin-like/link_sf"/>
</dbReference>
<dbReference type="GO" id="GO:0030246">
    <property type="term" value="F:carbohydrate binding"/>
    <property type="evidence" value="ECO:0007669"/>
    <property type="project" value="UniProtKB-KW"/>
</dbReference>
<dbReference type="InterPro" id="IPR001304">
    <property type="entry name" value="C-type_lectin-like"/>
</dbReference>
<dbReference type="CDD" id="cd03593">
    <property type="entry name" value="CLECT_NK_receptors_like"/>
    <property type="match status" value="1"/>
</dbReference>
<name>A0A8C8S185_9SAUR</name>
<evidence type="ECO:0000256" key="2">
    <source>
        <dbReference type="ARBA" id="ARBA00022734"/>
    </source>
</evidence>
<organism evidence="6 7">
    <name type="scientific">Pelusios castaneus</name>
    <name type="common">West African mud turtle</name>
    <dbReference type="NCBI Taxonomy" id="367368"/>
    <lineage>
        <taxon>Eukaryota</taxon>
        <taxon>Metazoa</taxon>
        <taxon>Chordata</taxon>
        <taxon>Craniata</taxon>
        <taxon>Vertebrata</taxon>
        <taxon>Euteleostomi</taxon>
        <taxon>Archelosauria</taxon>
        <taxon>Testudinata</taxon>
        <taxon>Testudines</taxon>
        <taxon>Pleurodira</taxon>
        <taxon>Pelomedusidae</taxon>
        <taxon>Pelusios</taxon>
    </lineage>
</organism>
<comment type="subcellular location">
    <subcellularLocation>
        <location evidence="1">Membrane</location>
        <topology evidence="1">Single-pass membrane protein</topology>
    </subcellularLocation>
</comment>
<dbReference type="GO" id="GO:0005886">
    <property type="term" value="C:plasma membrane"/>
    <property type="evidence" value="ECO:0007669"/>
    <property type="project" value="TreeGrafter"/>
</dbReference>
<dbReference type="Pfam" id="PF00059">
    <property type="entry name" value="Lectin_C"/>
    <property type="match status" value="1"/>
</dbReference>
<evidence type="ECO:0000256" key="1">
    <source>
        <dbReference type="ARBA" id="ARBA00004167"/>
    </source>
</evidence>
<dbReference type="Ensembl" id="ENSPCET00000014885.1">
    <property type="protein sequence ID" value="ENSPCEP00000014362.1"/>
    <property type="gene ID" value="ENSPCEG00000011357.1"/>
</dbReference>
<dbReference type="InterPro" id="IPR033992">
    <property type="entry name" value="NKR-like_CTLD"/>
</dbReference>
<evidence type="ECO:0000256" key="4">
    <source>
        <dbReference type="ARBA" id="ARBA00023180"/>
    </source>
</evidence>